<dbReference type="EMBL" id="LR215024">
    <property type="protein sequence ID" value="VEU70320.1"/>
    <property type="molecule type" value="Genomic_DNA"/>
</dbReference>
<organism evidence="1 2">
    <name type="scientific">Mycoplasmopsis glycophila</name>
    <dbReference type="NCBI Taxonomy" id="171285"/>
    <lineage>
        <taxon>Bacteria</taxon>
        <taxon>Bacillati</taxon>
        <taxon>Mycoplasmatota</taxon>
        <taxon>Mycoplasmoidales</taxon>
        <taxon>Metamycoplasmataceae</taxon>
        <taxon>Mycoplasmopsis</taxon>
    </lineage>
</organism>
<proteinExistence type="predicted"/>
<evidence type="ECO:0000313" key="2">
    <source>
        <dbReference type="Proteomes" id="UP000290815"/>
    </source>
</evidence>
<evidence type="ECO:0000313" key="1">
    <source>
        <dbReference type="EMBL" id="VEU70320.1"/>
    </source>
</evidence>
<dbReference type="Proteomes" id="UP000290815">
    <property type="component" value="Chromosome"/>
</dbReference>
<accession>A0A449AV22</accession>
<name>A0A449AV22_9BACT</name>
<sequence length="360" mass="42690">MSKKLTQQILFVDFEAITPNFLHKIPKYKNIKDEIVYCFTLGKVINKDKTIFKTYFIDLSNFDVKIYSDNLTKTLEQAIYDFVGPNLTISNQTIQFLGWNAHLENKITSKYLKIQTNSIDDNHISLDNVALKLGYQDVDHFLELDKINLKLSSQTDKKGKIAAYLGYILFAYYNNETKQIDKLNYDDILLIKEMVKNYNEADVKQTIFILKNLPKAQKIIDSLIVKRDKINQLSRELQRGKKMLELIKLDLGKRNRNIFVNKYIENLQSWVYKNQKKQEELDKNSHKYDQNQEFLQKSIKQKELLINFLQKEQNCRTINNVIIKHQKITKEREWKLNFLKDNFQGKTTKKKTNQRKILAK</sequence>
<dbReference type="AlphaFoldDB" id="A0A449AV22"/>
<reference evidence="1 2" key="1">
    <citation type="submission" date="2019-01" db="EMBL/GenBank/DDBJ databases">
        <authorList>
            <consortium name="Pathogen Informatics"/>
        </authorList>
    </citation>
    <scope>NUCLEOTIDE SEQUENCE [LARGE SCALE GENOMIC DNA]</scope>
    <source>
        <strain evidence="1 2">NCTC10194</strain>
    </source>
</reference>
<dbReference type="RefSeq" id="WP_027333810.1">
    <property type="nucleotide sequence ID" value="NZ_LR215024.1"/>
</dbReference>
<dbReference type="KEGG" id="mgly:NCTC10194_00325"/>
<keyword evidence="2" id="KW-1185">Reference proteome</keyword>
<protein>
    <submittedName>
        <fullName evidence="1">Uncharacterized protein</fullName>
    </submittedName>
</protein>
<gene>
    <name evidence="1" type="ORF">NCTC10194_00325</name>
</gene>